<reference evidence="15 16" key="1">
    <citation type="submission" date="2024-03" db="EMBL/GenBank/DDBJ databases">
        <title>Community enrichment and isolation of bacterial strains for fucoidan degradation.</title>
        <authorList>
            <person name="Sichert A."/>
        </authorList>
    </citation>
    <scope>NUCLEOTIDE SEQUENCE [LARGE SCALE GENOMIC DNA]</scope>
    <source>
        <strain evidence="15 16">AS76</strain>
    </source>
</reference>
<evidence type="ECO:0000256" key="12">
    <source>
        <dbReference type="PROSITE-ProRule" id="PRU00277"/>
    </source>
</evidence>
<evidence type="ECO:0000256" key="1">
    <source>
        <dbReference type="ARBA" id="ARBA00000971"/>
    </source>
</evidence>
<gene>
    <name evidence="11 15" type="primary">tig</name>
    <name evidence="15" type="ORF">WNY58_13880</name>
</gene>
<keyword evidence="5 11" id="KW-0132">Cell division</keyword>
<dbReference type="NCBIfam" id="TIGR00115">
    <property type="entry name" value="tig"/>
    <property type="match status" value="1"/>
</dbReference>
<evidence type="ECO:0000259" key="14">
    <source>
        <dbReference type="PROSITE" id="PS50059"/>
    </source>
</evidence>
<dbReference type="PIRSF" id="PIRSF003095">
    <property type="entry name" value="Trigger_factor"/>
    <property type="match status" value="1"/>
</dbReference>
<dbReference type="Gene3D" id="3.30.70.1050">
    <property type="entry name" value="Trigger factor ribosome-binding domain"/>
    <property type="match status" value="1"/>
</dbReference>
<comment type="similarity">
    <text evidence="2 11 13">Belongs to the FKBP-type PPIase family. Tig subfamily.</text>
</comment>
<dbReference type="InterPro" id="IPR008881">
    <property type="entry name" value="Trigger_fac_ribosome-bd_bac"/>
</dbReference>
<evidence type="ECO:0000313" key="15">
    <source>
        <dbReference type="EMBL" id="MEM5537481.1"/>
    </source>
</evidence>
<evidence type="ECO:0000256" key="8">
    <source>
        <dbReference type="ARBA" id="ARBA00023235"/>
    </source>
</evidence>
<evidence type="ECO:0000256" key="11">
    <source>
        <dbReference type="HAMAP-Rule" id="MF_00303"/>
    </source>
</evidence>
<dbReference type="InterPro" id="IPR005215">
    <property type="entry name" value="Trig_fac"/>
</dbReference>
<dbReference type="EMBL" id="JBBMRA010000015">
    <property type="protein sequence ID" value="MEM5537481.1"/>
    <property type="molecule type" value="Genomic_DNA"/>
</dbReference>
<dbReference type="GO" id="GO:0003755">
    <property type="term" value="F:peptidyl-prolyl cis-trans isomerase activity"/>
    <property type="evidence" value="ECO:0007669"/>
    <property type="project" value="UniProtKB-EC"/>
</dbReference>
<comment type="subcellular location">
    <subcellularLocation>
        <location evidence="11">Cytoplasm</location>
    </subcellularLocation>
    <text evidence="11">About half TF is bound to the ribosome near the polypeptide exit tunnel while the other half is free in the cytoplasm.</text>
</comment>
<dbReference type="Pfam" id="PF00254">
    <property type="entry name" value="FKBP_C"/>
    <property type="match status" value="1"/>
</dbReference>
<dbReference type="RefSeq" id="WP_342854823.1">
    <property type="nucleotide sequence ID" value="NZ_JBBMRA010000015.1"/>
</dbReference>
<evidence type="ECO:0000256" key="4">
    <source>
        <dbReference type="ARBA" id="ARBA00016902"/>
    </source>
</evidence>
<keyword evidence="9 11" id="KW-0131">Cell cycle</keyword>
<dbReference type="Gene3D" id="1.10.3120.10">
    <property type="entry name" value="Trigger factor, C-terminal domain"/>
    <property type="match status" value="1"/>
</dbReference>
<dbReference type="EC" id="5.2.1.8" evidence="3 11"/>
<evidence type="ECO:0000256" key="9">
    <source>
        <dbReference type="ARBA" id="ARBA00023306"/>
    </source>
</evidence>
<organism evidence="15 16">
    <name type="scientific">Neptuniibacter pectenicola</name>
    <dbReference type="NCBI Taxonomy" id="1806669"/>
    <lineage>
        <taxon>Bacteria</taxon>
        <taxon>Pseudomonadati</taxon>
        <taxon>Pseudomonadota</taxon>
        <taxon>Gammaproteobacteria</taxon>
        <taxon>Oceanospirillales</taxon>
        <taxon>Oceanospirillaceae</taxon>
        <taxon>Neptuniibacter</taxon>
    </lineage>
</organism>
<dbReference type="Proteomes" id="UP001449225">
    <property type="component" value="Unassembled WGS sequence"/>
</dbReference>
<feature type="domain" description="PPIase FKBP-type" evidence="14">
    <location>
        <begin position="161"/>
        <end position="243"/>
    </location>
</feature>
<accession>A0ABU9TVL5</accession>
<evidence type="ECO:0000256" key="10">
    <source>
        <dbReference type="ARBA" id="ARBA00029986"/>
    </source>
</evidence>
<keyword evidence="11" id="KW-0963">Cytoplasm</keyword>
<evidence type="ECO:0000256" key="6">
    <source>
        <dbReference type="ARBA" id="ARBA00023110"/>
    </source>
</evidence>
<dbReference type="SUPFAM" id="SSF109998">
    <property type="entry name" value="Triger factor/SurA peptide-binding domain-like"/>
    <property type="match status" value="1"/>
</dbReference>
<dbReference type="PROSITE" id="PS50059">
    <property type="entry name" value="FKBP_PPIASE"/>
    <property type="match status" value="1"/>
</dbReference>
<dbReference type="InterPro" id="IPR036611">
    <property type="entry name" value="Trigger_fac_ribosome-bd_sf"/>
</dbReference>
<keyword evidence="8 11" id="KW-0413">Isomerase</keyword>
<dbReference type="Pfam" id="PF05697">
    <property type="entry name" value="Trigger_N"/>
    <property type="match status" value="1"/>
</dbReference>
<proteinExistence type="inferred from homology"/>
<sequence length="441" mass="49276">MQVSVETTSGLERLMTISVPAERIDQDVTKRIQQTARTVKIDGFRPGKVPVKVVKQRYGKGIREEVLGQVVQESFYQALQQEEINPAGTPSIDFKKDVEGENLEYTAKFEVYPSIELADFSSVEIEKKSAEVTDADLDQMIETLRKQQADWVEVEREAKLEDRVRIDFEGFVDGEAFDGGKGEGMDLVLGSNTMIPGFEAGLVGAKAGDEVEVKVTFPESYQAENLQGKDAVFKVKVASVSEQVLAELNEEFFSKFGLEDKTEEAFRVEVGKNMARELKQALKMKLKDQVFSKLLELNAIDVPSALVDGEIDNLRRQAVMQFAGPDSDMDPSALPKEMFTDQADRRVKIGLLMQEVIKVNELEADEARVRETLEEMAETYQDPQQVIDWYMGNEEMLGQIKGLVLEEQVVDQLLAAAKVADVTVSYEDAIKPEQPAAPEAE</sequence>
<evidence type="ECO:0000256" key="7">
    <source>
        <dbReference type="ARBA" id="ARBA00023186"/>
    </source>
</evidence>
<dbReference type="Gene3D" id="3.10.50.40">
    <property type="match status" value="1"/>
</dbReference>
<evidence type="ECO:0000256" key="2">
    <source>
        <dbReference type="ARBA" id="ARBA00005464"/>
    </source>
</evidence>
<dbReference type="PANTHER" id="PTHR30560:SF3">
    <property type="entry name" value="TRIGGER FACTOR-LIKE PROTEIN TIG, CHLOROPLASTIC"/>
    <property type="match status" value="1"/>
</dbReference>
<dbReference type="InterPro" id="IPR046357">
    <property type="entry name" value="PPIase_dom_sf"/>
</dbReference>
<evidence type="ECO:0000256" key="5">
    <source>
        <dbReference type="ARBA" id="ARBA00022618"/>
    </source>
</evidence>
<name>A0ABU9TVL5_9GAMM</name>
<dbReference type="InterPro" id="IPR037041">
    <property type="entry name" value="Trigger_fac_C_sf"/>
</dbReference>
<protein>
    <recommendedName>
        <fullName evidence="4 11">Trigger factor</fullName>
        <shortName evidence="11">TF</shortName>
        <ecNumber evidence="3 11">5.2.1.8</ecNumber>
    </recommendedName>
    <alternativeName>
        <fullName evidence="10 11">PPIase</fullName>
    </alternativeName>
</protein>
<dbReference type="InterPro" id="IPR008880">
    <property type="entry name" value="Trigger_fac_C"/>
</dbReference>
<keyword evidence="16" id="KW-1185">Reference proteome</keyword>
<dbReference type="InterPro" id="IPR001179">
    <property type="entry name" value="PPIase_FKBP_dom"/>
</dbReference>
<keyword evidence="7 11" id="KW-0143">Chaperone</keyword>
<evidence type="ECO:0000313" key="16">
    <source>
        <dbReference type="Proteomes" id="UP001449225"/>
    </source>
</evidence>
<dbReference type="SUPFAM" id="SSF102735">
    <property type="entry name" value="Trigger factor ribosome-binding domain"/>
    <property type="match status" value="1"/>
</dbReference>
<evidence type="ECO:0000256" key="3">
    <source>
        <dbReference type="ARBA" id="ARBA00013194"/>
    </source>
</evidence>
<dbReference type="PANTHER" id="PTHR30560">
    <property type="entry name" value="TRIGGER FACTOR CHAPERONE AND PEPTIDYL-PROLYL CIS/TRANS ISOMERASE"/>
    <property type="match status" value="1"/>
</dbReference>
<comment type="caution">
    <text evidence="15">The sequence shown here is derived from an EMBL/GenBank/DDBJ whole genome shotgun (WGS) entry which is preliminary data.</text>
</comment>
<comment type="function">
    <text evidence="11">Involved in protein export. Acts as a chaperone by maintaining the newly synthesized protein in an open conformation. Functions as a peptidyl-prolyl cis-trans isomerase.</text>
</comment>
<comment type="catalytic activity">
    <reaction evidence="1 11 12">
        <text>[protein]-peptidylproline (omega=180) = [protein]-peptidylproline (omega=0)</text>
        <dbReference type="Rhea" id="RHEA:16237"/>
        <dbReference type="Rhea" id="RHEA-COMP:10747"/>
        <dbReference type="Rhea" id="RHEA-COMP:10748"/>
        <dbReference type="ChEBI" id="CHEBI:83833"/>
        <dbReference type="ChEBI" id="CHEBI:83834"/>
        <dbReference type="EC" id="5.2.1.8"/>
    </reaction>
</comment>
<evidence type="ECO:0000256" key="13">
    <source>
        <dbReference type="RuleBase" id="RU003914"/>
    </source>
</evidence>
<keyword evidence="6 11" id="KW-0697">Rotamase</keyword>
<dbReference type="Pfam" id="PF05698">
    <property type="entry name" value="Trigger_C"/>
    <property type="match status" value="1"/>
</dbReference>
<comment type="domain">
    <text evidence="11">Consists of 3 domains; the N-terminus binds the ribosome, the middle domain has PPIase activity, while the C-terminus has intrinsic chaperone activity on its own.</text>
</comment>
<dbReference type="InterPro" id="IPR027304">
    <property type="entry name" value="Trigger_fact/SurA_dom_sf"/>
</dbReference>
<dbReference type="SUPFAM" id="SSF54534">
    <property type="entry name" value="FKBP-like"/>
    <property type="match status" value="1"/>
</dbReference>
<dbReference type="HAMAP" id="MF_00303">
    <property type="entry name" value="Trigger_factor_Tig"/>
    <property type="match status" value="1"/>
</dbReference>